<accession>A0A1M6V5X7</accession>
<proteinExistence type="predicted"/>
<gene>
    <name evidence="1" type="ORF">SAMN05216463_111142</name>
</gene>
<evidence type="ECO:0000313" key="2">
    <source>
        <dbReference type="Proteomes" id="UP000184130"/>
    </source>
</evidence>
<reference evidence="1 2" key="1">
    <citation type="submission" date="2016-11" db="EMBL/GenBank/DDBJ databases">
        <authorList>
            <person name="Jaros S."/>
            <person name="Januszkiewicz K."/>
            <person name="Wedrychowicz H."/>
        </authorList>
    </citation>
    <scope>NUCLEOTIDE SEQUENCE [LARGE SCALE GENOMIC DNA]</scope>
    <source>
        <strain evidence="1 2">KHT3</strain>
    </source>
</reference>
<dbReference type="Proteomes" id="UP000184130">
    <property type="component" value="Unassembled WGS sequence"/>
</dbReference>
<organism evidence="1 2">
    <name type="scientific">Xylanibacter ruminicola</name>
    <name type="common">Prevotella ruminicola</name>
    <dbReference type="NCBI Taxonomy" id="839"/>
    <lineage>
        <taxon>Bacteria</taxon>
        <taxon>Pseudomonadati</taxon>
        <taxon>Bacteroidota</taxon>
        <taxon>Bacteroidia</taxon>
        <taxon>Bacteroidales</taxon>
        <taxon>Prevotellaceae</taxon>
        <taxon>Xylanibacter</taxon>
    </lineage>
</organism>
<dbReference type="EMBL" id="FRBD01000011">
    <property type="protein sequence ID" value="SHK76805.1"/>
    <property type="molecule type" value="Genomic_DNA"/>
</dbReference>
<evidence type="ECO:0000313" key="1">
    <source>
        <dbReference type="EMBL" id="SHK76805.1"/>
    </source>
</evidence>
<protein>
    <submittedName>
        <fullName evidence="1">Uncharacterized protein</fullName>
    </submittedName>
</protein>
<name>A0A1M6V5X7_XYLRU</name>
<dbReference type="AlphaFoldDB" id="A0A1M6V5X7"/>
<sequence length="50" mass="5752">MRLLNIKAKDSAFLRYNKGISTKLFLPLTFIPKSLVESSFCCTFAFAYKK</sequence>